<accession>A0ABP1FUV5</accession>
<protein>
    <submittedName>
        <fullName evidence="2">G3518 protein</fullName>
    </submittedName>
</protein>
<keyword evidence="1" id="KW-1133">Transmembrane helix</keyword>
<evidence type="ECO:0000313" key="3">
    <source>
        <dbReference type="Proteomes" id="UP001497392"/>
    </source>
</evidence>
<comment type="caution">
    <text evidence="2">The sequence shown here is derived from an EMBL/GenBank/DDBJ whole genome shotgun (WGS) entry which is preliminary data.</text>
</comment>
<keyword evidence="1" id="KW-0472">Membrane</keyword>
<dbReference type="EMBL" id="CAXHTA020000005">
    <property type="protein sequence ID" value="CAL5221342.1"/>
    <property type="molecule type" value="Genomic_DNA"/>
</dbReference>
<gene>
    <name evidence="2" type="primary">g3518</name>
    <name evidence="2" type="ORF">VP750_LOCUS3001</name>
</gene>
<feature type="transmembrane region" description="Helical" evidence="1">
    <location>
        <begin position="65"/>
        <end position="91"/>
    </location>
</feature>
<feature type="transmembrane region" description="Helical" evidence="1">
    <location>
        <begin position="121"/>
        <end position="143"/>
    </location>
</feature>
<organism evidence="2 3">
    <name type="scientific">Coccomyxa viridis</name>
    <dbReference type="NCBI Taxonomy" id="1274662"/>
    <lineage>
        <taxon>Eukaryota</taxon>
        <taxon>Viridiplantae</taxon>
        <taxon>Chlorophyta</taxon>
        <taxon>core chlorophytes</taxon>
        <taxon>Trebouxiophyceae</taxon>
        <taxon>Trebouxiophyceae incertae sedis</taxon>
        <taxon>Coccomyxaceae</taxon>
        <taxon>Coccomyxa</taxon>
    </lineage>
</organism>
<feature type="transmembrane region" description="Helical" evidence="1">
    <location>
        <begin position="23"/>
        <end position="45"/>
    </location>
</feature>
<dbReference type="Proteomes" id="UP001497392">
    <property type="component" value="Unassembled WGS sequence"/>
</dbReference>
<reference evidence="2 3" key="1">
    <citation type="submission" date="2024-06" db="EMBL/GenBank/DDBJ databases">
        <authorList>
            <person name="Kraege A."/>
            <person name="Thomma B."/>
        </authorList>
    </citation>
    <scope>NUCLEOTIDE SEQUENCE [LARGE SCALE GENOMIC DNA]</scope>
</reference>
<keyword evidence="1" id="KW-0812">Transmembrane</keyword>
<proteinExistence type="predicted"/>
<evidence type="ECO:0000313" key="2">
    <source>
        <dbReference type="EMBL" id="CAL5221342.1"/>
    </source>
</evidence>
<keyword evidence="3" id="KW-1185">Reference proteome</keyword>
<sequence length="299" mass="31369">MHGPSPTSPGYYSHVKQGRHPSIFLVILGALLGACGLACFCWQGLVQYAAAKPLIDQLFQAPGSFAGAYKAVVIAVTCAGGVLILLCLAMASAVRRWDSSADDTACCSGLTCMLRTNAALLYIYNILLVLAACVQATGTVYLWDARYSIDNIDQTSGSGAALQSGCTQLTLFARTAPVCEGTNGQQLQTALQAATIHATCTLAGLLAMYVAFSLLMALMSTRAGRSQADVHYVLLNAPGKSQSPPDSCTGGQCGQWTFMCSHACPSSPTHASAPSAPAMPGYTRDEHLYNQHDFAASRV</sequence>
<feature type="transmembrane region" description="Helical" evidence="1">
    <location>
        <begin position="196"/>
        <end position="218"/>
    </location>
</feature>
<name>A0ABP1FUV5_9CHLO</name>
<evidence type="ECO:0000256" key="1">
    <source>
        <dbReference type="SAM" id="Phobius"/>
    </source>
</evidence>